<dbReference type="EMBL" id="BK015928">
    <property type="protein sequence ID" value="DAF85663.1"/>
    <property type="molecule type" value="Genomic_DNA"/>
</dbReference>
<evidence type="ECO:0000313" key="1">
    <source>
        <dbReference type="EMBL" id="DAF85663.1"/>
    </source>
</evidence>
<reference evidence="1" key="1">
    <citation type="journal article" date="2021" name="Proc. Natl. Acad. Sci. U.S.A.">
        <title>A Catalog of Tens of Thousands of Viruses from Human Metagenomes Reveals Hidden Associations with Chronic Diseases.</title>
        <authorList>
            <person name="Tisza M.J."/>
            <person name="Buck C.B."/>
        </authorList>
    </citation>
    <scope>NUCLEOTIDE SEQUENCE</scope>
    <source>
        <strain evidence="1">CtYcY12</strain>
    </source>
</reference>
<accession>A0A8S5TU24</accession>
<organism evidence="1">
    <name type="scientific">Siphoviridae sp. ctYcY12</name>
    <dbReference type="NCBI Taxonomy" id="2825550"/>
    <lineage>
        <taxon>Viruses</taxon>
        <taxon>Duplodnaviria</taxon>
        <taxon>Heunggongvirae</taxon>
        <taxon>Uroviricota</taxon>
        <taxon>Caudoviricetes</taxon>
    </lineage>
</organism>
<protein>
    <submittedName>
        <fullName evidence="1">Uncharacterized protein</fullName>
    </submittedName>
</protein>
<name>A0A8S5TU24_9CAUD</name>
<sequence length="89" mass="9767">MITGKTKSGFEFEIKENTLDDMRLLDAVAEVADGSNPLALSFVVKQILGESRNALYQHVAEKDGRVPVERINAEITEIINAYGKTGKNS</sequence>
<proteinExistence type="predicted"/>